<evidence type="ECO:0000313" key="2">
    <source>
        <dbReference type="EMBL" id="RMY43469.1"/>
    </source>
</evidence>
<proteinExistence type="predicted"/>
<name>A0A3M7BUR0_HORWE</name>
<sequence length="350" mass="37288">MQQLSLLAMAASAAADLALTNPTVSINTCSDLDTCDLTDTQSICQTDGYAKSGVGIAPSIIDLSGNGSAANDNRNLSLTLIDNGLAGRWIWSYQYSEKTLYIGAPPSVNLTEGPPGCAIMMQYQGQTFPENTFPEGDEDWGAAANNTLCPYSLSSNCLSYSLEDSLRTFNYSNNGDPEQLPRCQALAQHVETTIRGGPSDPFGRGFCGFISTLVTVYGGAISGPDVQTGAASIPNATTEDDGCRPVQPQSHTLHNVATAMQLLYLDPYTGDHTVMGGRTGFTPIVTVLYNDEDSDPDVQAFCMKLRSPEGNMLPSQSLNDTYAFGDAAGLKRREAVWYAATAALLVIAWL</sequence>
<dbReference type="OrthoDB" id="3695070at2759"/>
<keyword evidence="1" id="KW-0732">Signal</keyword>
<evidence type="ECO:0000256" key="1">
    <source>
        <dbReference type="SAM" id="SignalP"/>
    </source>
</evidence>
<reference evidence="2 3" key="1">
    <citation type="journal article" date="2018" name="BMC Genomics">
        <title>Genomic evidence for intraspecific hybridization in a clonal and extremely halotolerant yeast.</title>
        <authorList>
            <person name="Gostincar C."/>
            <person name="Stajich J.E."/>
            <person name="Zupancic J."/>
            <person name="Zalar P."/>
            <person name="Gunde-Cimerman N."/>
        </authorList>
    </citation>
    <scope>NUCLEOTIDE SEQUENCE [LARGE SCALE GENOMIC DNA]</scope>
    <source>
        <strain evidence="2 3">EXF-151</strain>
    </source>
</reference>
<evidence type="ECO:0000313" key="3">
    <source>
        <dbReference type="Proteomes" id="UP000270230"/>
    </source>
</evidence>
<accession>A0A3M7BUR0</accession>
<feature type="signal peptide" evidence="1">
    <location>
        <begin position="1"/>
        <end position="15"/>
    </location>
</feature>
<feature type="chain" id="PRO_5018283259" evidence="1">
    <location>
        <begin position="16"/>
        <end position="350"/>
    </location>
</feature>
<gene>
    <name evidence="2" type="ORF">D0865_11225</name>
</gene>
<comment type="caution">
    <text evidence="2">The sequence shown here is derived from an EMBL/GenBank/DDBJ whole genome shotgun (WGS) entry which is preliminary data.</text>
</comment>
<dbReference type="EMBL" id="QWIN01001179">
    <property type="protein sequence ID" value="RMY43469.1"/>
    <property type="molecule type" value="Genomic_DNA"/>
</dbReference>
<protein>
    <submittedName>
        <fullName evidence="2">Uncharacterized protein</fullName>
    </submittedName>
</protein>
<dbReference type="Proteomes" id="UP000270230">
    <property type="component" value="Unassembled WGS sequence"/>
</dbReference>
<organism evidence="2 3">
    <name type="scientific">Hortaea werneckii</name>
    <name type="common">Black yeast</name>
    <name type="synonym">Cladosporium werneckii</name>
    <dbReference type="NCBI Taxonomy" id="91943"/>
    <lineage>
        <taxon>Eukaryota</taxon>
        <taxon>Fungi</taxon>
        <taxon>Dikarya</taxon>
        <taxon>Ascomycota</taxon>
        <taxon>Pezizomycotina</taxon>
        <taxon>Dothideomycetes</taxon>
        <taxon>Dothideomycetidae</taxon>
        <taxon>Mycosphaerellales</taxon>
        <taxon>Teratosphaeriaceae</taxon>
        <taxon>Hortaea</taxon>
    </lineage>
</organism>
<dbReference type="AlphaFoldDB" id="A0A3M7BUR0"/>